<gene>
    <name evidence="1" type="ORF">CK203_089240</name>
</gene>
<proteinExistence type="predicted"/>
<sequence>MLHYLQISPFETLNPPDEQYSFQALPQEGWSKSLEVCYFSHGFGDLDGENVRIFKHRYGLTEFEECMVSLKALNISTYSLGGDRESHNLCSSYKLLDTSSGHQHDQQFGLGNKIDNCGDSGTSIDECFLLHYEAYRSVDLVRHKCTVFLNDVELHCYPYIFGLLVGFYDKISGYGTSSVGDNLVSQSWMFKILYLFLVLVSKGLDSRTTLKLDPLSGQAFL</sequence>
<dbReference type="EMBL" id="QGNW01001879">
    <property type="protein sequence ID" value="RVW28763.1"/>
    <property type="molecule type" value="Genomic_DNA"/>
</dbReference>
<dbReference type="AlphaFoldDB" id="A0A438CZX5"/>
<dbReference type="Proteomes" id="UP000288805">
    <property type="component" value="Unassembled WGS sequence"/>
</dbReference>
<accession>A0A438CZX5</accession>
<evidence type="ECO:0000313" key="1">
    <source>
        <dbReference type="EMBL" id="RVW28763.1"/>
    </source>
</evidence>
<name>A0A438CZX5_VITVI</name>
<comment type="caution">
    <text evidence="1">The sequence shown here is derived from an EMBL/GenBank/DDBJ whole genome shotgun (WGS) entry which is preliminary data.</text>
</comment>
<evidence type="ECO:0000313" key="2">
    <source>
        <dbReference type="Proteomes" id="UP000288805"/>
    </source>
</evidence>
<organism evidence="1 2">
    <name type="scientific">Vitis vinifera</name>
    <name type="common">Grape</name>
    <dbReference type="NCBI Taxonomy" id="29760"/>
    <lineage>
        <taxon>Eukaryota</taxon>
        <taxon>Viridiplantae</taxon>
        <taxon>Streptophyta</taxon>
        <taxon>Embryophyta</taxon>
        <taxon>Tracheophyta</taxon>
        <taxon>Spermatophyta</taxon>
        <taxon>Magnoliopsida</taxon>
        <taxon>eudicotyledons</taxon>
        <taxon>Gunneridae</taxon>
        <taxon>Pentapetalae</taxon>
        <taxon>rosids</taxon>
        <taxon>Vitales</taxon>
        <taxon>Vitaceae</taxon>
        <taxon>Viteae</taxon>
        <taxon>Vitis</taxon>
    </lineage>
</organism>
<protein>
    <submittedName>
        <fullName evidence="1">Uncharacterized protein</fullName>
    </submittedName>
</protein>
<reference evidence="1 2" key="1">
    <citation type="journal article" date="2018" name="PLoS Genet.">
        <title>Population sequencing reveals clonal diversity and ancestral inbreeding in the grapevine cultivar Chardonnay.</title>
        <authorList>
            <person name="Roach M.J."/>
            <person name="Johnson D.L."/>
            <person name="Bohlmann J."/>
            <person name="van Vuuren H.J."/>
            <person name="Jones S.J."/>
            <person name="Pretorius I.S."/>
            <person name="Schmidt S.A."/>
            <person name="Borneman A.R."/>
        </authorList>
    </citation>
    <scope>NUCLEOTIDE SEQUENCE [LARGE SCALE GENOMIC DNA]</scope>
    <source>
        <strain evidence="2">cv. Chardonnay</strain>
        <tissue evidence="1">Leaf</tissue>
    </source>
</reference>